<evidence type="ECO:0000256" key="3">
    <source>
        <dbReference type="SAM" id="MobiDB-lite"/>
    </source>
</evidence>
<feature type="compositionally biased region" description="Polar residues" evidence="3">
    <location>
        <begin position="120"/>
        <end position="131"/>
    </location>
</feature>
<dbReference type="SUPFAM" id="SSF57701">
    <property type="entry name" value="Zn2/Cys6 DNA-binding domain"/>
    <property type="match status" value="1"/>
</dbReference>
<comment type="subcellular location">
    <subcellularLocation>
        <location evidence="1">Nucleus</location>
    </subcellularLocation>
</comment>
<dbReference type="Pfam" id="PF11951">
    <property type="entry name" value="Fungal_trans_2"/>
    <property type="match status" value="1"/>
</dbReference>
<dbReference type="CDD" id="cd00067">
    <property type="entry name" value="GAL4"/>
    <property type="match status" value="1"/>
</dbReference>
<dbReference type="OrthoDB" id="4835445at2759"/>
<dbReference type="SMART" id="SM00066">
    <property type="entry name" value="GAL4"/>
    <property type="match status" value="1"/>
</dbReference>
<dbReference type="GO" id="GO:0005634">
    <property type="term" value="C:nucleus"/>
    <property type="evidence" value="ECO:0007669"/>
    <property type="project" value="UniProtKB-SubCell"/>
</dbReference>
<dbReference type="Pfam" id="PF00172">
    <property type="entry name" value="Zn_clus"/>
    <property type="match status" value="1"/>
</dbReference>
<keyword evidence="6" id="KW-1185">Reference proteome</keyword>
<evidence type="ECO:0000313" key="6">
    <source>
        <dbReference type="Proteomes" id="UP000809789"/>
    </source>
</evidence>
<dbReference type="PANTHER" id="PTHR37534">
    <property type="entry name" value="TRANSCRIPTIONAL ACTIVATOR PROTEIN UGA3"/>
    <property type="match status" value="1"/>
</dbReference>
<organism evidence="5 6">
    <name type="scientific">Elsinoe batatas</name>
    <dbReference type="NCBI Taxonomy" id="2601811"/>
    <lineage>
        <taxon>Eukaryota</taxon>
        <taxon>Fungi</taxon>
        <taxon>Dikarya</taxon>
        <taxon>Ascomycota</taxon>
        <taxon>Pezizomycotina</taxon>
        <taxon>Dothideomycetes</taxon>
        <taxon>Dothideomycetidae</taxon>
        <taxon>Myriangiales</taxon>
        <taxon>Elsinoaceae</taxon>
        <taxon>Elsinoe</taxon>
    </lineage>
</organism>
<dbReference type="Gene3D" id="4.10.240.10">
    <property type="entry name" value="Zn(2)-C6 fungal-type DNA-binding domain"/>
    <property type="match status" value="1"/>
</dbReference>
<accession>A0A8K0PLN9</accession>
<evidence type="ECO:0000259" key="4">
    <source>
        <dbReference type="PROSITE" id="PS50048"/>
    </source>
</evidence>
<comment type="caution">
    <text evidence="5">The sequence shown here is derived from an EMBL/GenBank/DDBJ whole genome shotgun (WGS) entry which is preliminary data.</text>
</comment>
<dbReference type="AlphaFoldDB" id="A0A8K0PLN9"/>
<dbReference type="InterPro" id="IPR001138">
    <property type="entry name" value="Zn2Cys6_DnaBD"/>
</dbReference>
<dbReference type="InterPro" id="IPR036864">
    <property type="entry name" value="Zn2-C6_fun-type_DNA-bd_sf"/>
</dbReference>
<protein>
    <recommendedName>
        <fullName evidence="4">Zn(2)-C6 fungal-type domain-containing protein</fullName>
    </recommendedName>
</protein>
<dbReference type="PROSITE" id="PS00463">
    <property type="entry name" value="ZN2_CY6_FUNGAL_1"/>
    <property type="match status" value="1"/>
</dbReference>
<proteinExistence type="predicted"/>
<evidence type="ECO:0000256" key="1">
    <source>
        <dbReference type="ARBA" id="ARBA00004123"/>
    </source>
</evidence>
<feature type="region of interest" description="Disordered" evidence="3">
    <location>
        <begin position="109"/>
        <end position="172"/>
    </location>
</feature>
<evidence type="ECO:0000256" key="2">
    <source>
        <dbReference type="ARBA" id="ARBA00023242"/>
    </source>
</evidence>
<dbReference type="GO" id="GO:0008270">
    <property type="term" value="F:zinc ion binding"/>
    <property type="evidence" value="ECO:0007669"/>
    <property type="project" value="InterPro"/>
</dbReference>
<feature type="domain" description="Zn(2)-C6 fungal-type" evidence="4">
    <location>
        <begin position="18"/>
        <end position="46"/>
    </location>
</feature>
<name>A0A8K0PLN9_9PEZI</name>
<dbReference type="EMBL" id="JAESVG020000002">
    <property type="protein sequence ID" value="KAG8630164.1"/>
    <property type="molecule type" value="Genomic_DNA"/>
</dbReference>
<dbReference type="GO" id="GO:0045944">
    <property type="term" value="P:positive regulation of transcription by RNA polymerase II"/>
    <property type="evidence" value="ECO:0007669"/>
    <property type="project" value="TreeGrafter"/>
</dbReference>
<reference evidence="5" key="1">
    <citation type="submission" date="2021-07" db="EMBL/GenBank/DDBJ databases">
        <title>Elsinoe batatas strain:CRI-CJ2 Genome sequencing and assembly.</title>
        <authorList>
            <person name="Huang L."/>
        </authorList>
    </citation>
    <scope>NUCLEOTIDE SEQUENCE</scope>
    <source>
        <strain evidence="5">CRI-CJ2</strain>
    </source>
</reference>
<gene>
    <name evidence="5" type="ORF">KVT40_001783</name>
</gene>
<sequence length="733" mass="81184">MSSAQTGKVTKQKRSRKGCAFCKEKRLKCDETKPQCKNCTSRDRTCPGYAPVLKWRTTEWQPETGSLSSKIGKQGRSRHTTSQSTSRTPRQSNSVSPELHHATLVGHAAAADSGEGLPLSPTTSRSGSKASSPADMIQWHSNSYTTMPSTQPASTSNAPEAPGTPLPLQTEPVSQLPVDLDGLDVQRLLAQSEADPLPPDSPYSQMTDPMADFDTAGPFSEGSTWMGDASMAPLSSDLAILPSLMPIAGQTLFRDGRGNQVKRKDVRKLLTQFYTTHPKLSYPLFHQGTKLVEHYFTKICALYSCFDSFLNPFRSIVGQQWSNSASTYYAIQSMAAAHLANELPFMKREGMELHRQASEHLGKELVSLQASKSMDDQPLLTLLLLGMSACWQRPDDLGLPFLRTARSFLRSNVRKKNSAVSRPLLQMFEEALIYWEMVTSFVASDSDIDILQAEKLSQMEQLDDAEADGVGPSHDPAAFNSSTIVPHPWTGVSPESQILLGQVGKVIYAVRTQHVLAKNRADYFNIALDLEESLLALALPESSSMVNCGDGSTSPVDFITLAEITRDAGLLELYRVFPVLLQRRLPQETINSPLSLFDATEGSSSSDSSRWLTSLALHILKQIESIPASSHVRVHQLLPIIIAACELRFPTRSRDITMSMTFTEEDTEIYQARKFARERLHQLAGQLPAQPIHTMLQLITEVWQRLDTSNDEDAENSFWIDIMVEKGWYTLMG</sequence>
<dbReference type="GO" id="GO:0000981">
    <property type="term" value="F:DNA-binding transcription factor activity, RNA polymerase II-specific"/>
    <property type="evidence" value="ECO:0007669"/>
    <property type="project" value="InterPro"/>
</dbReference>
<dbReference type="PROSITE" id="PS50048">
    <property type="entry name" value="ZN2_CY6_FUNGAL_2"/>
    <property type="match status" value="1"/>
</dbReference>
<feature type="compositionally biased region" description="Low complexity" evidence="3">
    <location>
        <begin position="80"/>
        <end position="94"/>
    </location>
</feature>
<dbReference type="InterPro" id="IPR021858">
    <property type="entry name" value="Fun_TF"/>
</dbReference>
<evidence type="ECO:0000313" key="5">
    <source>
        <dbReference type="EMBL" id="KAG8630164.1"/>
    </source>
</evidence>
<dbReference type="Proteomes" id="UP000809789">
    <property type="component" value="Unassembled WGS sequence"/>
</dbReference>
<feature type="region of interest" description="Disordered" evidence="3">
    <location>
        <begin position="55"/>
        <end position="97"/>
    </location>
</feature>
<dbReference type="PANTHER" id="PTHR37534:SF11">
    <property type="entry name" value="ZN(II)2CYS6 TRANSCRIPTION FACTOR (EUROFUNG)"/>
    <property type="match status" value="1"/>
</dbReference>
<dbReference type="GO" id="GO:0000976">
    <property type="term" value="F:transcription cis-regulatory region binding"/>
    <property type="evidence" value="ECO:0007669"/>
    <property type="project" value="TreeGrafter"/>
</dbReference>
<feature type="compositionally biased region" description="Polar residues" evidence="3">
    <location>
        <begin position="139"/>
        <end position="158"/>
    </location>
</feature>
<feature type="compositionally biased region" description="Polar residues" evidence="3">
    <location>
        <begin position="58"/>
        <end position="71"/>
    </location>
</feature>
<keyword evidence="2" id="KW-0539">Nucleus</keyword>